<name>A0ABT4H6H1_PAEAL</name>
<sequence>MKIGLVRHFKVQCEPETKWMTSAEFNHWVEQCDQAEVILGDPPADNIAWSICVSSDLPRAVTTAEYIHQGGIMATNRLREIGMKAVFHTKMKLPHSFWMILARLAWSFSHPSQEEKKQDTLRRIREVTDWIEENCQSNVLIVCNGALMKYLHKELIRRGYKGQAFLKPQNGKLYLYETAASQAALPVK</sequence>
<evidence type="ECO:0000313" key="2">
    <source>
        <dbReference type="Proteomes" id="UP001527181"/>
    </source>
</evidence>
<dbReference type="Proteomes" id="UP001527181">
    <property type="component" value="Unassembled WGS sequence"/>
</dbReference>
<organism evidence="1 2">
    <name type="scientific">Paenibacillus alvei</name>
    <name type="common">Bacillus alvei</name>
    <dbReference type="NCBI Taxonomy" id="44250"/>
    <lineage>
        <taxon>Bacteria</taxon>
        <taxon>Bacillati</taxon>
        <taxon>Bacillota</taxon>
        <taxon>Bacilli</taxon>
        <taxon>Bacillales</taxon>
        <taxon>Paenibacillaceae</taxon>
        <taxon>Paenibacillus</taxon>
    </lineage>
</organism>
<dbReference type="Gene3D" id="3.40.50.1240">
    <property type="entry name" value="Phosphoglycerate mutase-like"/>
    <property type="match status" value="1"/>
</dbReference>
<accession>A0ABT4H6H1</accession>
<protein>
    <submittedName>
        <fullName evidence="1">Histidine phosphatase family protein</fullName>
    </submittedName>
</protein>
<dbReference type="InterPro" id="IPR013078">
    <property type="entry name" value="His_Pase_superF_clade-1"/>
</dbReference>
<reference evidence="1 2" key="1">
    <citation type="submission" date="2022-05" db="EMBL/GenBank/DDBJ databases">
        <title>Genome Sequencing of Bee-Associated Microbes.</title>
        <authorList>
            <person name="Dunlap C."/>
        </authorList>
    </citation>
    <scope>NUCLEOTIDE SEQUENCE [LARGE SCALE GENOMIC DNA]</scope>
    <source>
        <strain evidence="1 2">NRRL B-04010</strain>
    </source>
</reference>
<proteinExistence type="predicted"/>
<dbReference type="RefSeq" id="WP_268599292.1">
    <property type="nucleotide sequence ID" value="NZ_JAMDNP010000087.1"/>
</dbReference>
<dbReference type="InterPro" id="IPR029033">
    <property type="entry name" value="His_PPase_superfam"/>
</dbReference>
<dbReference type="Pfam" id="PF00300">
    <property type="entry name" value="His_Phos_1"/>
    <property type="match status" value="1"/>
</dbReference>
<gene>
    <name evidence="1" type="ORF">M5X12_28045</name>
</gene>
<evidence type="ECO:0000313" key="1">
    <source>
        <dbReference type="EMBL" id="MCY9764353.1"/>
    </source>
</evidence>
<dbReference type="SUPFAM" id="SSF53254">
    <property type="entry name" value="Phosphoglycerate mutase-like"/>
    <property type="match status" value="1"/>
</dbReference>
<keyword evidence="2" id="KW-1185">Reference proteome</keyword>
<comment type="caution">
    <text evidence="1">The sequence shown here is derived from an EMBL/GenBank/DDBJ whole genome shotgun (WGS) entry which is preliminary data.</text>
</comment>
<dbReference type="EMBL" id="JAMDNP010000087">
    <property type="protein sequence ID" value="MCY9764353.1"/>
    <property type="molecule type" value="Genomic_DNA"/>
</dbReference>